<dbReference type="PIRSF" id="PIRSF000485">
    <property type="entry name" value="Amd_phspho_trans"/>
    <property type="match status" value="1"/>
</dbReference>
<dbReference type="GO" id="GO:0004044">
    <property type="term" value="F:amidophosphoribosyltransferase activity"/>
    <property type="evidence" value="ECO:0007669"/>
    <property type="project" value="UniProtKB-UniRule"/>
</dbReference>
<evidence type="ECO:0000259" key="12">
    <source>
        <dbReference type="PROSITE" id="PS51278"/>
    </source>
</evidence>
<feature type="binding site" evidence="7 10">
    <location>
        <position position="352"/>
    </location>
    <ligand>
        <name>Mg(2+)</name>
        <dbReference type="ChEBI" id="CHEBI:18420"/>
    </ligand>
</feature>
<gene>
    <name evidence="7" type="primary">purF</name>
    <name evidence="13" type="ORF">EVJ48_02635</name>
</gene>
<dbReference type="Gene3D" id="3.60.20.10">
    <property type="entry name" value="Glutamine Phosphoribosylpyrophosphate, subunit 1, domain 1"/>
    <property type="match status" value="1"/>
</dbReference>
<evidence type="ECO:0000256" key="8">
    <source>
        <dbReference type="PIRNR" id="PIRNR000485"/>
    </source>
</evidence>
<comment type="caution">
    <text evidence="13">The sequence shown here is derived from an EMBL/GenBank/DDBJ whole genome shotgun (WGS) entry which is preliminary data.</text>
</comment>
<dbReference type="AlphaFoldDB" id="A0A520XFV7"/>
<feature type="binding site" evidence="7 11">
    <location>
        <position position="438"/>
    </location>
    <ligand>
        <name>[4Fe-4S] cluster</name>
        <dbReference type="ChEBI" id="CHEBI:49883"/>
    </ligand>
</feature>
<evidence type="ECO:0000256" key="11">
    <source>
        <dbReference type="PIRSR" id="PIRSR000485-3"/>
    </source>
</evidence>
<feature type="binding site" evidence="7 11">
    <location>
        <position position="441"/>
    </location>
    <ligand>
        <name>[4Fe-4S] cluster</name>
        <dbReference type="ChEBI" id="CHEBI:49883"/>
    </ligand>
</feature>
<dbReference type="InterPro" id="IPR035584">
    <property type="entry name" value="PurF_N"/>
</dbReference>
<organism evidence="13 14">
    <name type="scientific">Candidatus Acidulodesulfobacterium acidiphilum</name>
    <dbReference type="NCBI Taxonomy" id="2597224"/>
    <lineage>
        <taxon>Bacteria</taxon>
        <taxon>Deltaproteobacteria</taxon>
        <taxon>Candidatus Acidulodesulfobacterales</taxon>
        <taxon>Candidatus Acidulodesulfobacterium</taxon>
    </lineage>
</organism>
<dbReference type="NCBIfam" id="TIGR01134">
    <property type="entry name" value="purF"/>
    <property type="match status" value="1"/>
</dbReference>
<evidence type="ECO:0000313" key="13">
    <source>
        <dbReference type="EMBL" id="RZV40083.1"/>
    </source>
</evidence>
<evidence type="ECO:0000256" key="5">
    <source>
        <dbReference type="ARBA" id="ARBA00022755"/>
    </source>
</evidence>
<accession>A0A520XFV7</accession>
<reference evidence="13 14" key="1">
    <citation type="submission" date="2019-01" db="EMBL/GenBank/DDBJ databases">
        <title>Insights into ecological role of a new deltaproteobacterial order Candidatus Sinidesulfobacterales (Sva0485) by metagenomics and metatranscriptomics.</title>
        <authorList>
            <person name="Tan S."/>
            <person name="Liu J."/>
            <person name="Fang Y."/>
            <person name="Hedlund B."/>
            <person name="Lian Z.-H."/>
            <person name="Huang L.-Y."/>
            <person name="Li J.-T."/>
            <person name="Huang L.-N."/>
            <person name="Li W.-J."/>
            <person name="Jiang H.-C."/>
            <person name="Dong H.-L."/>
            <person name="Shu W.-S."/>
        </authorList>
    </citation>
    <scope>NUCLEOTIDE SEQUENCE [LARGE SCALE GENOMIC DNA]</scope>
    <source>
        <strain evidence="13">AP4</strain>
    </source>
</reference>
<dbReference type="EMBL" id="SHMQ01000004">
    <property type="protein sequence ID" value="RZV40083.1"/>
    <property type="molecule type" value="Genomic_DNA"/>
</dbReference>
<keyword evidence="7 10" id="KW-0479">Metal-binding</keyword>
<dbReference type="InterPro" id="IPR005854">
    <property type="entry name" value="PurF"/>
</dbReference>
<dbReference type="PANTHER" id="PTHR11907">
    <property type="entry name" value="AMIDOPHOSPHORIBOSYLTRANSFERASE"/>
    <property type="match status" value="1"/>
</dbReference>
<dbReference type="CDD" id="cd00715">
    <property type="entry name" value="GPATase_N"/>
    <property type="match status" value="1"/>
</dbReference>
<keyword evidence="3 7" id="KW-0328">Glycosyltransferase</keyword>
<dbReference type="Proteomes" id="UP000322454">
    <property type="component" value="Unassembled WGS sequence"/>
</dbReference>
<dbReference type="HAMAP" id="MF_01931">
    <property type="entry name" value="PurF"/>
    <property type="match status" value="1"/>
</dbReference>
<evidence type="ECO:0000313" key="14">
    <source>
        <dbReference type="Proteomes" id="UP000322454"/>
    </source>
</evidence>
<evidence type="ECO:0000256" key="3">
    <source>
        <dbReference type="ARBA" id="ARBA00022676"/>
    </source>
</evidence>
<keyword evidence="4 7" id="KW-0808">Transferase</keyword>
<evidence type="ECO:0000256" key="7">
    <source>
        <dbReference type="HAMAP-Rule" id="MF_01931"/>
    </source>
</evidence>
<evidence type="ECO:0000256" key="4">
    <source>
        <dbReference type="ARBA" id="ARBA00022679"/>
    </source>
</evidence>
<dbReference type="InterPro" id="IPR000836">
    <property type="entry name" value="PRTase_dom"/>
</dbReference>
<keyword evidence="7 11" id="KW-0408">Iron</keyword>
<evidence type="ECO:0000256" key="1">
    <source>
        <dbReference type="ARBA" id="ARBA00005209"/>
    </source>
</evidence>
<name>A0A520XFV7_9DELT</name>
<feature type="binding site" evidence="7 11">
    <location>
        <position position="242"/>
    </location>
    <ligand>
        <name>[4Fe-4S] cluster</name>
        <dbReference type="ChEBI" id="CHEBI:49883"/>
    </ligand>
</feature>
<comment type="similarity">
    <text evidence="2 7 8">In the C-terminal section; belongs to the purine/pyrimidine phosphoribosyltransferase family.</text>
</comment>
<sequence length="470" mass="51873">MEEIKDECGVFGIYNNEEAAKITYLGLYALQHRGQESCGIASSDMNGLYFHKSLGLVNDVFKENTLLQLKGKNAIGHVRYSTAGETLLKNAQPLVADYYFGSIAVAHNGNITNAHIIKDELEENGSIFSSTSDTEVVIHLTALSKENLLIDRIVSSLKKLKGAYSFLFLSEKEMIAARDPFGFRPLVMGMLNGSIVFASETCALDLINAEYIRDVRPGEVILVNGEGIRSIFPFRIERNSACVFELIYFSRPDSIFNGKSIYSLRIQMGKELAKESTPDADIVIPVPDSGVPAALGFSKGSGIDFEMGFTRNHYVGRTFIEPKKSIRHFGVKVKLNPVPDVIKGKKVVVVDDSVVRGTTSKKIVDMLKLAGAKEIHLRLSSPMVIAPCFYGIDTPVKEDLMAAKYSEKEINAKLGATTTKFLSIDGLSRAVGNGINFCEACFSNVYPQETFDESEYENQVQLKLFSKEVF</sequence>
<protein>
    <recommendedName>
        <fullName evidence="7">Amidophosphoribosyltransferase</fullName>
        <shortName evidence="7">ATase</shortName>
        <ecNumber evidence="7">2.4.2.14</ecNumber>
    </recommendedName>
    <alternativeName>
        <fullName evidence="7">Glutamine phosphoribosylpyrophosphate amidotransferase</fullName>
        <shortName evidence="7">GPATase</shortName>
    </alternativeName>
</protein>
<evidence type="ECO:0000256" key="6">
    <source>
        <dbReference type="ARBA" id="ARBA00022962"/>
    </source>
</evidence>
<keyword evidence="6 7" id="KW-0315">Glutamine amidotransferase</keyword>
<proteinExistence type="inferred from homology"/>
<comment type="cofactor">
    <cofactor evidence="7 10">
        <name>Mg(2+)</name>
        <dbReference type="ChEBI" id="CHEBI:18420"/>
    </cofactor>
    <text evidence="7 10">Binds 1 Mg(2+) ion per subunit.</text>
</comment>
<dbReference type="Gene3D" id="3.40.50.2020">
    <property type="match status" value="1"/>
</dbReference>
<dbReference type="EC" id="2.4.2.14" evidence="7"/>
<keyword evidence="7 10" id="KW-0460">Magnesium</keyword>
<comment type="cofactor">
    <cofactor evidence="7 11">
        <name>[4Fe-4S] cluster</name>
        <dbReference type="ChEBI" id="CHEBI:49883"/>
    </cofactor>
    <text evidence="7 11">Binds 1 [4Fe-4S] cluster per subunit.</text>
</comment>
<feature type="binding site" evidence="7 10">
    <location>
        <position position="289"/>
    </location>
    <ligand>
        <name>Mg(2+)</name>
        <dbReference type="ChEBI" id="CHEBI:18420"/>
    </ligand>
</feature>
<dbReference type="InterPro" id="IPR029057">
    <property type="entry name" value="PRTase-like"/>
</dbReference>
<evidence type="ECO:0000256" key="2">
    <source>
        <dbReference type="ARBA" id="ARBA00010138"/>
    </source>
</evidence>
<feature type="active site" description="Nucleophile" evidence="7 9">
    <location>
        <position position="8"/>
    </location>
</feature>
<feature type="domain" description="Glutamine amidotransferase type-2" evidence="12">
    <location>
        <begin position="8"/>
        <end position="226"/>
    </location>
</feature>
<dbReference type="InterPro" id="IPR029055">
    <property type="entry name" value="Ntn_hydrolases_N"/>
</dbReference>
<dbReference type="SUPFAM" id="SSF53271">
    <property type="entry name" value="PRTase-like"/>
    <property type="match status" value="1"/>
</dbReference>
<keyword evidence="5 7" id="KW-0658">Purine biosynthesis</keyword>
<dbReference type="GO" id="GO:0000287">
    <property type="term" value="F:magnesium ion binding"/>
    <property type="evidence" value="ECO:0007669"/>
    <property type="project" value="UniProtKB-UniRule"/>
</dbReference>
<feature type="binding site" evidence="7 11">
    <location>
        <position position="388"/>
    </location>
    <ligand>
        <name>[4Fe-4S] cluster</name>
        <dbReference type="ChEBI" id="CHEBI:49883"/>
    </ligand>
</feature>
<evidence type="ECO:0000256" key="10">
    <source>
        <dbReference type="PIRSR" id="PIRSR000485-2"/>
    </source>
</evidence>
<feature type="binding site" evidence="7 10">
    <location>
        <position position="351"/>
    </location>
    <ligand>
        <name>Mg(2+)</name>
        <dbReference type="ChEBI" id="CHEBI:18420"/>
    </ligand>
</feature>
<dbReference type="GO" id="GO:0006189">
    <property type="term" value="P:'de novo' IMP biosynthetic process"/>
    <property type="evidence" value="ECO:0007669"/>
    <property type="project" value="UniProtKB-UniRule"/>
</dbReference>
<dbReference type="CDD" id="cd06223">
    <property type="entry name" value="PRTases_typeI"/>
    <property type="match status" value="1"/>
</dbReference>
<dbReference type="SUPFAM" id="SSF56235">
    <property type="entry name" value="N-terminal nucleophile aminohydrolases (Ntn hydrolases)"/>
    <property type="match status" value="1"/>
</dbReference>
<comment type="function">
    <text evidence="7">Catalyzes the formation of phosphoribosylamine from phosphoribosylpyrophosphate (PRPP) and glutamine.</text>
</comment>
<dbReference type="PROSITE" id="PS51278">
    <property type="entry name" value="GATASE_TYPE_2"/>
    <property type="match status" value="1"/>
</dbReference>
<dbReference type="UniPathway" id="UPA00074">
    <property type="reaction ID" value="UER00124"/>
</dbReference>
<keyword evidence="7 11" id="KW-0411">Iron-sulfur</keyword>
<dbReference type="InterPro" id="IPR017932">
    <property type="entry name" value="GATase_2_dom"/>
</dbReference>
<dbReference type="Pfam" id="PF13537">
    <property type="entry name" value="GATase_7"/>
    <property type="match status" value="1"/>
</dbReference>
<evidence type="ECO:0000256" key="9">
    <source>
        <dbReference type="PIRSR" id="PIRSR000485-1"/>
    </source>
</evidence>
<keyword evidence="7" id="KW-0004">4Fe-4S</keyword>
<comment type="catalytic activity">
    <reaction evidence="7 8">
        <text>5-phospho-beta-D-ribosylamine + L-glutamate + diphosphate = 5-phospho-alpha-D-ribose 1-diphosphate + L-glutamine + H2O</text>
        <dbReference type="Rhea" id="RHEA:14905"/>
        <dbReference type="ChEBI" id="CHEBI:15377"/>
        <dbReference type="ChEBI" id="CHEBI:29985"/>
        <dbReference type="ChEBI" id="CHEBI:33019"/>
        <dbReference type="ChEBI" id="CHEBI:58017"/>
        <dbReference type="ChEBI" id="CHEBI:58359"/>
        <dbReference type="ChEBI" id="CHEBI:58681"/>
        <dbReference type="EC" id="2.4.2.14"/>
    </reaction>
</comment>
<dbReference type="GO" id="GO:0051539">
    <property type="term" value="F:4 iron, 4 sulfur cluster binding"/>
    <property type="evidence" value="ECO:0007669"/>
    <property type="project" value="UniProtKB-KW"/>
</dbReference>
<dbReference type="GO" id="GO:0009113">
    <property type="term" value="P:purine nucleobase biosynthetic process"/>
    <property type="evidence" value="ECO:0007669"/>
    <property type="project" value="UniProtKB-UniRule"/>
</dbReference>
<comment type="pathway">
    <text evidence="1 7 8">Purine metabolism; IMP biosynthesis via de novo pathway; N(1)-(5-phospho-D-ribosyl)glycinamide from 5-phospho-alpha-D-ribose 1-diphosphate: step 1/2.</text>
</comment>